<name>A0A9D9ISA2_9BACT</name>
<reference evidence="2" key="2">
    <citation type="journal article" date="2021" name="PeerJ">
        <title>Extensive microbial diversity within the chicken gut microbiome revealed by metagenomics and culture.</title>
        <authorList>
            <person name="Gilroy R."/>
            <person name="Ravi A."/>
            <person name="Getino M."/>
            <person name="Pursley I."/>
            <person name="Horton D.L."/>
            <person name="Alikhan N.F."/>
            <person name="Baker D."/>
            <person name="Gharbi K."/>
            <person name="Hall N."/>
            <person name="Watson M."/>
            <person name="Adriaenssens E.M."/>
            <person name="Foster-Nyarko E."/>
            <person name="Jarju S."/>
            <person name="Secka A."/>
            <person name="Antonio M."/>
            <person name="Oren A."/>
            <person name="Chaudhuri R.R."/>
            <person name="La Ragione R."/>
            <person name="Hildebrand F."/>
            <person name="Pallen M.J."/>
        </authorList>
    </citation>
    <scope>NUCLEOTIDE SEQUENCE</scope>
    <source>
        <strain evidence="2">6919</strain>
    </source>
</reference>
<evidence type="ECO:0000313" key="2">
    <source>
        <dbReference type="EMBL" id="MBO8476728.1"/>
    </source>
</evidence>
<proteinExistence type="predicted"/>
<gene>
    <name evidence="2" type="ORF">IAB88_07020</name>
</gene>
<accession>A0A9D9ISA2</accession>
<protein>
    <submittedName>
        <fullName evidence="2">Uncharacterized protein</fullName>
    </submittedName>
</protein>
<evidence type="ECO:0000313" key="3">
    <source>
        <dbReference type="Proteomes" id="UP000823598"/>
    </source>
</evidence>
<dbReference type="AlphaFoldDB" id="A0A9D9ISA2"/>
<dbReference type="EMBL" id="JADIMC010000080">
    <property type="protein sequence ID" value="MBO8476728.1"/>
    <property type="molecule type" value="Genomic_DNA"/>
</dbReference>
<sequence length="115" mass="13412">MNEFGKLIKWVLGIALGIYLVSLIFYSEDSDYDSEVRNSGLDSSVWQVERYLKNNLKDPDSYESIEWSAVNEMENGNGYYVRHKYRAKNSFGGYVIENKMFFLDINGNVTYTVDY</sequence>
<reference evidence="2" key="1">
    <citation type="submission" date="2020-10" db="EMBL/GenBank/DDBJ databases">
        <authorList>
            <person name="Gilroy R."/>
        </authorList>
    </citation>
    <scope>NUCLEOTIDE SEQUENCE</scope>
    <source>
        <strain evidence="2">6919</strain>
    </source>
</reference>
<dbReference type="Proteomes" id="UP000823598">
    <property type="component" value="Unassembled WGS sequence"/>
</dbReference>
<organism evidence="2 3">
    <name type="scientific">Candidatus Limisoma faecipullorum</name>
    <dbReference type="NCBI Taxonomy" id="2840854"/>
    <lineage>
        <taxon>Bacteria</taxon>
        <taxon>Pseudomonadati</taxon>
        <taxon>Bacteroidota</taxon>
        <taxon>Bacteroidia</taxon>
        <taxon>Bacteroidales</taxon>
        <taxon>Candidatus Limisoma</taxon>
    </lineage>
</organism>
<keyword evidence="1" id="KW-0472">Membrane</keyword>
<feature type="transmembrane region" description="Helical" evidence="1">
    <location>
        <begin position="7"/>
        <end position="26"/>
    </location>
</feature>
<evidence type="ECO:0000256" key="1">
    <source>
        <dbReference type="SAM" id="Phobius"/>
    </source>
</evidence>
<keyword evidence="1" id="KW-0812">Transmembrane</keyword>
<comment type="caution">
    <text evidence="2">The sequence shown here is derived from an EMBL/GenBank/DDBJ whole genome shotgun (WGS) entry which is preliminary data.</text>
</comment>
<keyword evidence="1" id="KW-1133">Transmembrane helix</keyword>